<dbReference type="Pfam" id="PF05699">
    <property type="entry name" value="Dimer_Tnp_hAT"/>
    <property type="match status" value="1"/>
</dbReference>
<dbReference type="AlphaFoldDB" id="A0AAX6HXM0"/>
<sequence>MPRNKDVLWEYIIQDGRKVKCIFCHEIFVGGVTRMRYHFANTRSKDIRPCKAVPDSVHEIALKGVQELESKTKRRRAIFRKPGDSSFGAFVPSGDANNVAIVTPQSCNLKQKPICSLTRKMDRKEVDKAKMDRKEVDKAIVKYIVNSNLTFDLLRSSEFREVCIAIANSGPGYEPPSSEHACAKLLAELKDEADVHVRSVKRIWEKSGCTLMLNSWSEGRDMPYLNVFAASPKGVVFLKSLCTVGHTTDDQYIFDFVSSVIDEIGSQNVVQVMSDNSSNYESICHMIEQKYPNIFKVNCATYCVHLMLKELESSAPISPILDGAKKIVNFVHKHQHVLNLLRTHKSNCDLKRPGTTRFPTNFIHLQSLLNEEQFLCHIVGTVEWRDLIPCKTIEGIDVQNIIQEGTFWDCAKELMHAVEPLFKILALADGGGSTSGYIYDAVRKAKEAVKEVFGANVKQVPICKIIDDNWNNVLYSDIHAAAAYLNPHLFHDGHVKLDAEIKVGLEKAIRKMVSNNEERIKIAAELRDYHSLDSRIFGLMAIDSLHVSHPRIWWDMWGSSVPILQSLAIKVLSQPCSFFTCDKKWFSLDATYTRKRNHLETISLQDLLYVRMNTHLMKSTPKTEKADLNPIDFDKIDAFRDEFEEIDLQEDREDSDDKEEDEGEESE</sequence>
<dbReference type="GO" id="GO:0046983">
    <property type="term" value="F:protein dimerization activity"/>
    <property type="evidence" value="ECO:0007669"/>
    <property type="project" value="InterPro"/>
</dbReference>
<protein>
    <recommendedName>
        <fullName evidence="9">BED-type domain-containing protein</fullName>
    </recommendedName>
</protein>
<dbReference type="PANTHER" id="PTHR32166">
    <property type="entry name" value="OSJNBA0013A04.12 PROTEIN"/>
    <property type="match status" value="1"/>
</dbReference>
<dbReference type="Pfam" id="PF04937">
    <property type="entry name" value="DUF659"/>
    <property type="match status" value="1"/>
</dbReference>
<dbReference type="InterPro" id="IPR007021">
    <property type="entry name" value="DUF659"/>
</dbReference>
<accession>A0AAX6HXM0</accession>
<proteinExistence type="predicted"/>
<keyword evidence="3 7" id="KW-0863">Zinc-finger</keyword>
<reference evidence="10" key="2">
    <citation type="submission" date="2023-04" db="EMBL/GenBank/DDBJ databases">
        <authorList>
            <person name="Bruccoleri R.E."/>
            <person name="Oakeley E.J."/>
            <person name="Faust A.-M."/>
            <person name="Dessus-Babus S."/>
            <person name="Altorfer M."/>
            <person name="Burckhardt D."/>
            <person name="Oertli M."/>
            <person name="Naumann U."/>
            <person name="Petersen F."/>
            <person name="Wong J."/>
        </authorList>
    </citation>
    <scope>NUCLEOTIDE SEQUENCE</scope>
    <source>
        <strain evidence="10">GSM-AAB239-AS_SAM_17_03QT</strain>
        <tissue evidence="10">Leaf</tissue>
    </source>
</reference>
<evidence type="ECO:0000256" key="2">
    <source>
        <dbReference type="ARBA" id="ARBA00022723"/>
    </source>
</evidence>
<evidence type="ECO:0000256" key="8">
    <source>
        <dbReference type="SAM" id="MobiDB-lite"/>
    </source>
</evidence>
<name>A0AAX6HXM0_IRIPA</name>
<evidence type="ECO:0000256" key="6">
    <source>
        <dbReference type="ARBA" id="ARBA00023242"/>
    </source>
</evidence>
<dbReference type="InterPro" id="IPR003656">
    <property type="entry name" value="Znf_BED"/>
</dbReference>
<evidence type="ECO:0000256" key="3">
    <source>
        <dbReference type="ARBA" id="ARBA00022771"/>
    </source>
</evidence>
<comment type="caution">
    <text evidence="10">The sequence shown here is derived from an EMBL/GenBank/DDBJ whole genome shotgun (WGS) entry which is preliminary data.</text>
</comment>
<evidence type="ECO:0000259" key="9">
    <source>
        <dbReference type="PROSITE" id="PS50808"/>
    </source>
</evidence>
<dbReference type="EMBL" id="JANAVB010006199">
    <property type="protein sequence ID" value="KAJ6845538.1"/>
    <property type="molecule type" value="Genomic_DNA"/>
</dbReference>
<dbReference type="Proteomes" id="UP001140949">
    <property type="component" value="Unassembled WGS sequence"/>
</dbReference>
<dbReference type="GO" id="GO:0008270">
    <property type="term" value="F:zinc ion binding"/>
    <property type="evidence" value="ECO:0007669"/>
    <property type="project" value="UniProtKB-KW"/>
</dbReference>
<keyword evidence="2" id="KW-0479">Metal-binding</keyword>
<evidence type="ECO:0000256" key="7">
    <source>
        <dbReference type="PROSITE-ProRule" id="PRU00027"/>
    </source>
</evidence>
<evidence type="ECO:0000256" key="5">
    <source>
        <dbReference type="ARBA" id="ARBA00023125"/>
    </source>
</evidence>
<comment type="subcellular location">
    <subcellularLocation>
        <location evidence="1">Nucleus</location>
    </subcellularLocation>
</comment>
<keyword evidence="11" id="KW-1185">Reference proteome</keyword>
<gene>
    <name evidence="10" type="ORF">M6B38_287445</name>
</gene>
<dbReference type="InterPro" id="IPR012337">
    <property type="entry name" value="RNaseH-like_sf"/>
</dbReference>
<keyword evidence="6" id="KW-0539">Nucleus</keyword>
<dbReference type="PANTHER" id="PTHR32166:SF123">
    <property type="entry name" value="BED-TYPE DOMAIN-CONTAINING PROTEIN"/>
    <property type="match status" value="1"/>
</dbReference>
<feature type="region of interest" description="Disordered" evidence="8">
    <location>
        <begin position="645"/>
        <end position="667"/>
    </location>
</feature>
<evidence type="ECO:0000313" key="11">
    <source>
        <dbReference type="Proteomes" id="UP001140949"/>
    </source>
</evidence>
<dbReference type="GO" id="GO:0003677">
    <property type="term" value="F:DNA binding"/>
    <property type="evidence" value="ECO:0007669"/>
    <property type="project" value="UniProtKB-KW"/>
</dbReference>
<dbReference type="SUPFAM" id="SSF53098">
    <property type="entry name" value="Ribonuclease H-like"/>
    <property type="match status" value="1"/>
</dbReference>
<evidence type="ECO:0000256" key="1">
    <source>
        <dbReference type="ARBA" id="ARBA00004123"/>
    </source>
</evidence>
<evidence type="ECO:0000313" key="10">
    <source>
        <dbReference type="EMBL" id="KAJ6845538.1"/>
    </source>
</evidence>
<feature type="domain" description="BED-type" evidence="9">
    <location>
        <begin position="3"/>
        <end position="57"/>
    </location>
</feature>
<dbReference type="GO" id="GO:0005634">
    <property type="term" value="C:nucleus"/>
    <property type="evidence" value="ECO:0007669"/>
    <property type="project" value="UniProtKB-SubCell"/>
</dbReference>
<organism evidence="10 11">
    <name type="scientific">Iris pallida</name>
    <name type="common">Sweet iris</name>
    <dbReference type="NCBI Taxonomy" id="29817"/>
    <lineage>
        <taxon>Eukaryota</taxon>
        <taxon>Viridiplantae</taxon>
        <taxon>Streptophyta</taxon>
        <taxon>Embryophyta</taxon>
        <taxon>Tracheophyta</taxon>
        <taxon>Spermatophyta</taxon>
        <taxon>Magnoliopsida</taxon>
        <taxon>Liliopsida</taxon>
        <taxon>Asparagales</taxon>
        <taxon>Iridaceae</taxon>
        <taxon>Iridoideae</taxon>
        <taxon>Irideae</taxon>
        <taxon>Iris</taxon>
    </lineage>
</organism>
<keyword evidence="5" id="KW-0238">DNA-binding</keyword>
<keyword evidence="4" id="KW-0862">Zinc</keyword>
<dbReference type="InterPro" id="IPR008906">
    <property type="entry name" value="HATC_C_dom"/>
</dbReference>
<dbReference type="PROSITE" id="PS50808">
    <property type="entry name" value="ZF_BED"/>
    <property type="match status" value="1"/>
</dbReference>
<evidence type="ECO:0000256" key="4">
    <source>
        <dbReference type="ARBA" id="ARBA00022833"/>
    </source>
</evidence>
<reference evidence="10" key="1">
    <citation type="journal article" date="2023" name="GigaByte">
        <title>Genome assembly of the bearded iris, Iris pallida Lam.</title>
        <authorList>
            <person name="Bruccoleri R.E."/>
            <person name="Oakeley E.J."/>
            <person name="Faust A.M.E."/>
            <person name="Altorfer M."/>
            <person name="Dessus-Babus S."/>
            <person name="Burckhardt D."/>
            <person name="Oertli M."/>
            <person name="Naumann U."/>
            <person name="Petersen F."/>
            <person name="Wong J."/>
        </authorList>
    </citation>
    <scope>NUCLEOTIDE SEQUENCE</scope>
    <source>
        <strain evidence="10">GSM-AAB239-AS_SAM_17_03QT</strain>
    </source>
</reference>